<dbReference type="Gene3D" id="1.10.287.770">
    <property type="entry name" value="YojJ-like"/>
    <property type="match status" value="1"/>
</dbReference>
<gene>
    <name evidence="15" type="ORF">TPSB3V08_LOCUS14308</name>
</gene>
<comment type="similarity">
    <text evidence="2 12">Belongs to the amiloride-sensitive sodium channel (TC 1.A.6) family.</text>
</comment>
<dbReference type="EMBL" id="OD039267">
    <property type="protein sequence ID" value="CAD7420893.1"/>
    <property type="molecule type" value="Genomic_DNA"/>
</dbReference>
<evidence type="ECO:0000256" key="9">
    <source>
        <dbReference type="ARBA" id="ARBA00023136"/>
    </source>
</evidence>
<keyword evidence="6 14" id="KW-1133">Transmembrane helix</keyword>
<evidence type="ECO:0000256" key="2">
    <source>
        <dbReference type="ARBA" id="ARBA00007193"/>
    </source>
</evidence>
<dbReference type="GO" id="GO:0005272">
    <property type="term" value="F:sodium channel activity"/>
    <property type="evidence" value="ECO:0007669"/>
    <property type="project" value="UniProtKB-KW"/>
</dbReference>
<keyword evidence="11 12" id="KW-0407">Ion channel</keyword>
<feature type="region of interest" description="Disordered" evidence="13">
    <location>
        <begin position="169"/>
        <end position="190"/>
    </location>
</feature>
<name>A0A7R9DUA8_TIMPO</name>
<evidence type="ECO:0000256" key="11">
    <source>
        <dbReference type="ARBA" id="ARBA00023303"/>
    </source>
</evidence>
<evidence type="ECO:0000256" key="4">
    <source>
        <dbReference type="ARBA" id="ARBA00022461"/>
    </source>
</evidence>
<dbReference type="AlphaFoldDB" id="A0A7R9DUA8"/>
<keyword evidence="8 12" id="KW-0406">Ion transport</keyword>
<comment type="subcellular location">
    <subcellularLocation>
        <location evidence="1">Membrane</location>
        <topology evidence="1">Multi-pass membrane protein</topology>
    </subcellularLocation>
</comment>
<evidence type="ECO:0000256" key="13">
    <source>
        <dbReference type="SAM" id="MobiDB-lite"/>
    </source>
</evidence>
<evidence type="ECO:0000256" key="3">
    <source>
        <dbReference type="ARBA" id="ARBA00022448"/>
    </source>
</evidence>
<keyword evidence="9 14" id="KW-0472">Membrane</keyword>
<proteinExistence type="inferred from homology"/>
<organism evidence="15">
    <name type="scientific">Timema poppense</name>
    <name type="common">Walking stick</name>
    <dbReference type="NCBI Taxonomy" id="170557"/>
    <lineage>
        <taxon>Eukaryota</taxon>
        <taxon>Metazoa</taxon>
        <taxon>Ecdysozoa</taxon>
        <taxon>Arthropoda</taxon>
        <taxon>Hexapoda</taxon>
        <taxon>Insecta</taxon>
        <taxon>Pterygota</taxon>
        <taxon>Neoptera</taxon>
        <taxon>Polyneoptera</taxon>
        <taxon>Phasmatodea</taxon>
        <taxon>Timematodea</taxon>
        <taxon>Timematoidea</taxon>
        <taxon>Timematidae</taxon>
        <taxon>Timema</taxon>
    </lineage>
</organism>
<reference evidence="15" key="1">
    <citation type="submission" date="2020-11" db="EMBL/GenBank/DDBJ databases">
        <authorList>
            <person name="Tran Van P."/>
        </authorList>
    </citation>
    <scope>NUCLEOTIDE SEQUENCE</scope>
</reference>
<evidence type="ECO:0000313" key="15">
    <source>
        <dbReference type="EMBL" id="CAD7420893.1"/>
    </source>
</evidence>
<sequence length="190" mass="21207">MFCLHLVVTDVIRSAGRQDSANSNCHCPSLCEQTTFSIVLTKELVGMQCLVNNFHFPLTLVQYKRQILFSDMDLLVSFGGIINLFLGLSLLSSVEVVYYLIFRLPSTLWRRRAPDSGDARTSGVDPAAGVFCTSERRDPLTSPAGTGWTVRARYKQRLVFPTPDKGAKAFPGPMKRGERRGHGEYQGYIN</sequence>
<evidence type="ECO:0000256" key="14">
    <source>
        <dbReference type="SAM" id="Phobius"/>
    </source>
</evidence>
<keyword evidence="4 12" id="KW-0894">Sodium channel</keyword>
<keyword evidence="10 12" id="KW-0739">Sodium transport</keyword>
<feature type="transmembrane region" description="Helical" evidence="14">
    <location>
        <begin position="74"/>
        <end position="102"/>
    </location>
</feature>
<dbReference type="InterPro" id="IPR001873">
    <property type="entry name" value="ENaC"/>
</dbReference>
<evidence type="ECO:0000256" key="12">
    <source>
        <dbReference type="RuleBase" id="RU000679"/>
    </source>
</evidence>
<evidence type="ECO:0000256" key="8">
    <source>
        <dbReference type="ARBA" id="ARBA00023065"/>
    </source>
</evidence>
<accession>A0A7R9DUA8</accession>
<evidence type="ECO:0000256" key="7">
    <source>
        <dbReference type="ARBA" id="ARBA00023053"/>
    </source>
</evidence>
<keyword evidence="5 12" id="KW-0812">Transmembrane</keyword>
<evidence type="ECO:0000256" key="1">
    <source>
        <dbReference type="ARBA" id="ARBA00004141"/>
    </source>
</evidence>
<keyword evidence="3 12" id="KW-0813">Transport</keyword>
<dbReference type="Pfam" id="PF00858">
    <property type="entry name" value="ASC"/>
    <property type="match status" value="1"/>
</dbReference>
<evidence type="ECO:0000256" key="5">
    <source>
        <dbReference type="ARBA" id="ARBA00022692"/>
    </source>
</evidence>
<dbReference type="GO" id="GO:0016020">
    <property type="term" value="C:membrane"/>
    <property type="evidence" value="ECO:0007669"/>
    <property type="project" value="UniProtKB-SubCell"/>
</dbReference>
<protein>
    <submittedName>
        <fullName evidence="15">Uncharacterized protein</fullName>
    </submittedName>
</protein>
<evidence type="ECO:0000256" key="6">
    <source>
        <dbReference type="ARBA" id="ARBA00022989"/>
    </source>
</evidence>
<evidence type="ECO:0000256" key="10">
    <source>
        <dbReference type="ARBA" id="ARBA00023201"/>
    </source>
</evidence>
<keyword evidence="7" id="KW-0915">Sodium</keyword>